<dbReference type="InterPro" id="IPR004358">
    <property type="entry name" value="Sig_transdc_His_kin-like_C"/>
</dbReference>
<dbReference type="Gene3D" id="3.30.565.10">
    <property type="entry name" value="Histidine kinase-like ATPase, C-terminal domain"/>
    <property type="match status" value="1"/>
</dbReference>
<dbReference type="SMART" id="SM00388">
    <property type="entry name" value="HisKA"/>
    <property type="match status" value="1"/>
</dbReference>
<protein>
    <recommendedName>
        <fullName evidence="3">histidine kinase</fullName>
        <ecNumber evidence="3">2.7.13.3</ecNumber>
    </recommendedName>
</protein>
<evidence type="ECO:0000259" key="12">
    <source>
        <dbReference type="PROSITE" id="PS50109"/>
    </source>
</evidence>
<dbReference type="GO" id="GO:0005886">
    <property type="term" value="C:plasma membrane"/>
    <property type="evidence" value="ECO:0007669"/>
    <property type="project" value="TreeGrafter"/>
</dbReference>
<dbReference type="GO" id="GO:0000155">
    <property type="term" value="F:phosphorelay sensor kinase activity"/>
    <property type="evidence" value="ECO:0007669"/>
    <property type="project" value="InterPro"/>
</dbReference>
<dbReference type="STRING" id="70996.SE18_21085"/>
<sequence length="422" mass="46565">MLNRLRWRLTLIYACTALLLLAAVGGSVYWMTVRYFRFATERALLERMTLEFEQLAAPLPPALQAYRPQQLPDERPVDNGTLASTFVFTIDQNGQVFNPNPWNPPIQPDQAAIEAARAGKLDLRTISLADGTRVELLTEQLTRADGPAFLQVGRVLNEQEAALNTLLTGLVALWAGSVVVLGWFGWWLAGRSLRPAQQAWERQQAFIANASHELRAPLTLMRASSEIALRESTDPTEQHELLEDILAETYHMGRLVEDLLLLSRLDAAKTSLQREVVDLAELCHEVAHAAGHLAHDAGVEVRVAHAEGQIKADRTRLRQVLLILLDNAIAHTPRGGSVVIHAERQASNYQMSVIDTGKGIDPKHLAHIFERFYRVDSARIAGGRGNGLGLSIAQALIQAHNGTLEVQSKLGTGTTMLIKLPK</sequence>
<evidence type="ECO:0000256" key="3">
    <source>
        <dbReference type="ARBA" id="ARBA00012438"/>
    </source>
</evidence>
<dbReference type="RefSeq" id="WP_054536445.1">
    <property type="nucleotide sequence ID" value="NZ_LGKP01000035.1"/>
</dbReference>
<organism evidence="13 14">
    <name type="scientific">Herpetosiphon geysericola</name>
    <dbReference type="NCBI Taxonomy" id="70996"/>
    <lineage>
        <taxon>Bacteria</taxon>
        <taxon>Bacillati</taxon>
        <taxon>Chloroflexota</taxon>
        <taxon>Chloroflexia</taxon>
        <taxon>Herpetosiphonales</taxon>
        <taxon>Herpetosiphonaceae</taxon>
        <taxon>Herpetosiphon</taxon>
    </lineage>
</organism>
<name>A0A0P6XE07_9CHLR</name>
<dbReference type="InterPro" id="IPR005467">
    <property type="entry name" value="His_kinase_dom"/>
</dbReference>
<evidence type="ECO:0000256" key="2">
    <source>
        <dbReference type="ARBA" id="ARBA00004370"/>
    </source>
</evidence>
<accession>A0A0P6XE07</accession>
<evidence type="ECO:0000256" key="11">
    <source>
        <dbReference type="SAM" id="Phobius"/>
    </source>
</evidence>
<dbReference type="InterPro" id="IPR003594">
    <property type="entry name" value="HATPase_dom"/>
</dbReference>
<dbReference type="SUPFAM" id="SSF47384">
    <property type="entry name" value="Homodimeric domain of signal transducing histidine kinase"/>
    <property type="match status" value="1"/>
</dbReference>
<evidence type="ECO:0000256" key="9">
    <source>
        <dbReference type="ARBA" id="ARBA00023012"/>
    </source>
</evidence>
<keyword evidence="8 11" id="KW-1133">Transmembrane helix</keyword>
<evidence type="ECO:0000313" key="14">
    <source>
        <dbReference type="Proteomes" id="UP000050277"/>
    </source>
</evidence>
<evidence type="ECO:0000256" key="4">
    <source>
        <dbReference type="ARBA" id="ARBA00022553"/>
    </source>
</evidence>
<feature type="domain" description="Histidine kinase" evidence="12">
    <location>
        <begin position="209"/>
        <end position="422"/>
    </location>
</feature>
<dbReference type="OrthoDB" id="9813151at2"/>
<comment type="caution">
    <text evidence="13">The sequence shown here is derived from an EMBL/GenBank/DDBJ whole genome shotgun (WGS) entry which is preliminary data.</text>
</comment>
<dbReference type="PRINTS" id="PR00344">
    <property type="entry name" value="BCTRLSENSOR"/>
</dbReference>
<dbReference type="Gene3D" id="1.10.287.130">
    <property type="match status" value="1"/>
</dbReference>
<dbReference type="PROSITE" id="PS50109">
    <property type="entry name" value="HIS_KIN"/>
    <property type="match status" value="1"/>
</dbReference>
<dbReference type="InterPro" id="IPR036890">
    <property type="entry name" value="HATPase_C_sf"/>
</dbReference>
<evidence type="ECO:0000256" key="5">
    <source>
        <dbReference type="ARBA" id="ARBA00022679"/>
    </source>
</evidence>
<comment type="subcellular location">
    <subcellularLocation>
        <location evidence="2">Membrane</location>
    </subcellularLocation>
</comment>
<proteinExistence type="predicted"/>
<comment type="catalytic activity">
    <reaction evidence="1">
        <text>ATP + protein L-histidine = ADP + protein N-phospho-L-histidine.</text>
        <dbReference type="EC" id="2.7.13.3"/>
    </reaction>
</comment>
<dbReference type="FunFam" id="3.30.565.10:FF:000006">
    <property type="entry name" value="Sensor histidine kinase WalK"/>
    <property type="match status" value="1"/>
</dbReference>
<dbReference type="CDD" id="cd00082">
    <property type="entry name" value="HisKA"/>
    <property type="match status" value="1"/>
</dbReference>
<dbReference type="Pfam" id="PF00512">
    <property type="entry name" value="HisKA"/>
    <property type="match status" value="1"/>
</dbReference>
<evidence type="ECO:0000256" key="10">
    <source>
        <dbReference type="ARBA" id="ARBA00023136"/>
    </source>
</evidence>
<dbReference type="InterPro" id="IPR003661">
    <property type="entry name" value="HisK_dim/P_dom"/>
</dbReference>
<keyword evidence="6 11" id="KW-0812">Transmembrane</keyword>
<keyword evidence="7" id="KW-0418">Kinase</keyword>
<keyword evidence="14" id="KW-1185">Reference proteome</keyword>
<evidence type="ECO:0000256" key="6">
    <source>
        <dbReference type="ARBA" id="ARBA00022692"/>
    </source>
</evidence>
<dbReference type="AlphaFoldDB" id="A0A0P6XE07"/>
<dbReference type="FunFam" id="1.10.287.130:FF:000001">
    <property type="entry name" value="Two-component sensor histidine kinase"/>
    <property type="match status" value="1"/>
</dbReference>
<dbReference type="PANTHER" id="PTHR45436:SF5">
    <property type="entry name" value="SENSOR HISTIDINE KINASE TRCS"/>
    <property type="match status" value="1"/>
</dbReference>
<dbReference type="CDD" id="cd00075">
    <property type="entry name" value="HATPase"/>
    <property type="match status" value="1"/>
</dbReference>
<dbReference type="PANTHER" id="PTHR45436">
    <property type="entry name" value="SENSOR HISTIDINE KINASE YKOH"/>
    <property type="match status" value="1"/>
</dbReference>
<evidence type="ECO:0000256" key="1">
    <source>
        <dbReference type="ARBA" id="ARBA00000085"/>
    </source>
</evidence>
<gene>
    <name evidence="13" type="ORF">SE18_21085</name>
</gene>
<dbReference type="EMBL" id="LGKP01000035">
    <property type="protein sequence ID" value="KPL81193.1"/>
    <property type="molecule type" value="Genomic_DNA"/>
</dbReference>
<evidence type="ECO:0000256" key="8">
    <source>
        <dbReference type="ARBA" id="ARBA00022989"/>
    </source>
</evidence>
<keyword evidence="5" id="KW-0808">Transferase</keyword>
<dbReference type="SUPFAM" id="SSF55874">
    <property type="entry name" value="ATPase domain of HSP90 chaperone/DNA topoisomerase II/histidine kinase"/>
    <property type="match status" value="1"/>
</dbReference>
<reference evidence="13 14" key="1">
    <citation type="submission" date="2015-07" db="EMBL/GenBank/DDBJ databases">
        <title>Whole genome sequence of Herpetosiphon geysericola DSM 7119.</title>
        <authorList>
            <person name="Hemp J."/>
            <person name="Ward L.M."/>
            <person name="Pace L.A."/>
            <person name="Fischer W.W."/>
        </authorList>
    </citation>
    <scope>NUCLEOTIDE SEQUENCE [LARGE SCALE GENOMIC DNA]</scope>
    <source>
        <strain evidence="13 14">DSM 7119</strain>
    </source>
</reference>
<dbReference type="InterPro" id="IPR036097">
    <property type="entry name" value="HisK_dim/P_sf"/>
</dbReference>
<keyword evidence="10 11" id="KW-0472">Membrane</keyword>
<dbReference type="InterPro" id="IPR050428">
    <property type="entry name" value="TCS_sensor_his_kinase"/>
</dbReference>
<evidence type="ECO:0000313" key="13">
    <source>
        <dbReference type="EMBL" id="KPL81193.1"/>
    </source>
</evidence>
<evidence type="ECO:0000256" key="7">
    <source>
        <dbReference type="ARBA" id="ARBA00022777"/>
    </source>
</evidence>
<feature type="transmembrane region" description="Helical" evidence="11">
    <location>
        <begin position="166"/>
        <end position="189"/>
    </location>
</feature>
<dbReference type="Proteomes" id="UP000050277">
    <property type="component" value="Unassembled WGS sequence"/>
</dbReference>
<dbReference type="SMART" id="SM00387">
    <property type="entry name" value="HATPase_c"/>
    <property type="match status" value="1"/>
</dbReference>
<keyword evidence="9" id="KW-0902">Two-component regulatory system</keyword>
<dbReference type="PATRIC" id="fig|70996.4.peg.2034"/>
<dbReference type="EC" id="2.7.13.3" evidence="3"/>
<dbReference type="Pfam" id="PF02518">
    <property type="entry name" value="HATPase_c"/>
    <property type="match status" value="1"/>
</dbReference>
<keyword evidence="4" id="KW-0597">Phosphoprotein</keyword>